<dbReference type="InterPro" id="IPR045379">
    <property type="entry name" value="Crinkler_N"/>
</dbReference>
<reference evidence="5 6" key="1">
    <citation type="submission" date="2018-06" db="EMBL/GenBank/DDBJ databases">
        <title>Comparative genomics reveals the genomic features of Rhizophagus irregularis, R. cerebriforme, R. diaphanum and Gigaspora rosea, and their symbiotic lifestyle signature.</title>
        <authorList>
            <person name="Morin E."/>
            <person name="San Clemente H."/>
            <person name="Chen E.C.H."/>
            <person name="De La Providencia I."/>
            <person name="Hainaut M."/>
            <person name="Kuo A."/>
            <person name="Kohler A."/>
            <person name="Murat C."/>
            <person name="Tang N."/>
            <person name="Roy S."/>
            <person name="Loubradou J."/>
            <person name="Henrissat B."/>
            <person name="Grigoriev I.V."/>
            <person name="Corradi N."/>
            <person name="Roux C."/>
            <person name="Martin F.M."/>
        </authorList>
    </citation>
    <scope>NUCLEOTIDE SEQUENCE [LARGE SCALE GENOMIC DNA]</scope>
    <source>
        <strain evidence="5 6">DAOM 227022</strain>
    </source>
</reference>
<dbReference type="Pfam" id="PF20147">
    <property type="entry name" value="Crinkler"/>
    <property type="match status" value="1"/>
</dbReference>
<comment type="subcellular location">
    <subcellularLocation>
        <location evidence="1">Host cell</location>
    </subcellularLocation>
    <subcellularLocation>
        <location evidence="2">Secreted</location>
    </subcellularLocation>
</comment>
<protein>
    <recommendedName>
        <fullName evidence="4">Crinkler effector protein N-terminal domain-containing protein</fullName>
    </recommendedName>
</protein>
<keyword evidence="3" id="KW-0964">Secreted</keyword>
<dbReference type="GO" id="GO:0043657">
    <property type="term" value="C:host cell"/>
    <property type="evidence" value="ECO:0007669"/>
    <property type="project" value="UniProtKB-SubCell"/>
</dbReference>
<dbReference type="OrthoDB" id="2304312at2759"/>
<evidence type="ECO:0000313" key="5">
    <source>
        <dbReference type="EMBL" id="RIA79215.1"/>
    </source>
</evidence>
<keyword evidence="6" id="KW-1185">Reference proteome</keyword>
<gene>
    <name evidence="5" type="ORF">C1645_746053</name>
</gene>
<evidence type="ECO:0000259" key="4">
    <source>
        <dbReference type="Pfam" id="PF20147"/>
    </source>
</evidence>
<organism evidence="5 6">
    <name type="scientific">Glomus cerebriforme</name>
    <dbReference type="NCBI Taxonomy" id="658196"/>
    <lineage>
        <taxon>Eukaryota</taxon>
        <taxon>Fungi</taxon>
        <taxon>Fungi incertae sedis</taxon>
        <taxon>Mucoromycota</taxon>
        <taxon>Glomeromycotina</taxon>
        <taxon>Glomeromycetes</taxon>
        <taxon>Glomerales</taxon>
        <taxon>Glomeraceae</taxon>
        <taxon>Glomus</taxon>
    </lineage>
</organism>
<dbReference type="EMBL" id="QKYT01001455">
    <property type="protein sequence ID" value="RIA79215.1"/>
    <property type="molecule type" value="Genomic_DNA"/>
</dbReference>
<evidence type="ECO:0000256" key="1">
    <source>
        <dbReference type="ARBA" id="ARBA00004340"/>
    </source>
</evidence>
<sequence>MCDNLKRHFVNIVKKDYKTRVLCLYNKCKKDNKFCQKKLNYSQKRQLNRALFAESIWHIDRTDLADKALKGAFRDKPIFSGLCEVMCDVAERKLYAGPECVTGYAEYISFRVRSDGPTCWGLQGHIKAKKSPEFDNFPADRLKLWKREIRDDQDDLLSSLSLDDEPELLATKKIFPDSPPEEHIHVIVSPPDTTS</sequence>
<dbReference type="AlphaFoldDB" id="A0A397S4D2"/>
<accession>A0A397S4D2</accession>
<proteinExistence type="predicted"/>
<feature type="domain" description="Crinkler effector protein N-terminal" evidence="4">
    <location>
        <begin position="117"/>
        <end position="188"/>
    </location>
</feature>
<comment type="caution">
    <text evidence="5">The sequence shown here is derived from an EMBL/GenBank/DDBJ whole genome shotgun (WGS) entry which is preliminary data.</text>
</comment>
<dbReference type="GO" id="GO:0005576">
    <property type="term" value="C:extracellular region"/>
    <property type="evidence" value="ECO:0007669"/>
    <property type="project" value="UniProtKB-SubCell"/>
</dbReference>
<name>A0A397S4D2_9GLOM</name>
<evidence type="ECO:0000313" key="6">
    <source>
        <dbReference type="Proteomes" id="UP000265703"/>
    </source>
</evidence>
<dbReference type="Proteomes" id="UP000265703">
    <property type="component" value="Unassembled WGS sequence"/>
</dbReference>
<evidence type="ECO:0000256" key="3">
    <source>
        <dbReference type="ARBA" id="ARBA00022525"/>
    </source>
</evidence>
<evidence type="ECO:0000256" key="2">
    <source>
        <dbReference type="ARBA" id="ARBA00004613"/>
    </source>
</evidence>